<dbReference type="InterPro" id="IPR036513">
    <property type="entry name" value="STAS_dom_sf"/>
</dbReference>
<dbReference type="CDD" id="cd07043">
    <property type="entry name" value="STAS_anti-anti-sigma_factors"/>
    <property type="match status" value="1"/>
</dbReference>
<dbReference type="EMBL" id="AP027080">
    <property type="protein sequence ID" value="BDU73378.1"/>
    <property type="molecule type" value="Genomic_DNA"/>
</dbReference>
<evidence type="ECO:0000259" key="1">
    <source>
        <dbReference type="PROSITE" id="PS50801"/>
    </source>
</evidence>
<dbReference type="InterPro" id="IPR058548">
    <property type="entry name" value="MlaB-like_STAS"/>
</dbReference>
<dbReference type="SUPFAM" id="SSF52091">
    <property type="entry name" value="SpoIIaa-like"/>
    <property type="match status" value="1"/>
</dbReference>
<dbReference type="Gene3D" id="3.30.750.24">
    <property type="entry name" value="STAS domain"/>
    <property type="match status" value="1"/>
</dbReference>
<protein>
    <recommendedName>
        <fullName evidence="1">STAS domain-containing protein</fullName>
    </recommendedName>
</protein>
<sequence>MPADKPSPADSSTLRIPSGGNLVASTVEARRKAAMEALAAPCTEAVLDLTESEVVDSLGITLILGLFKTCQQRKIPFRVEGANADLMRVFRLFSLPKLFPIMER</sequence>
<dbReference type="InterPro" id="IPR002645">
    <property type="entry name" value="STAS_dom"/>
</dbReference>
<reference evidence="3" key="1">
    <citation type="journal article" date="2023" name="Int. J. Syst. Evol. Microbiol.">
        <title>Mesoterricola silvestris gen. nov., sp. nov., Mesoterricola sediminis sp. nov., Geothrix oryzae sp. nov., Geothrix edaphica sp. nov., Geothrix rubra sp. nov., and Geothrix limicola sp. nov., six novel members of Acidobacteriota isolated from soils.</title>
        <authorList>
            <person name="Itoh H."/>
            <person name="Sugisawa Y."/>
            <person name="Mise K."/>
            <person name="Xu Z."/>
            <person name="Kuniyasu M."/>
            <person name="Ushijima N."/>
            <person name="Kawano K."/>
            <person name="Kobayashi E."/>
            <person name="Shiratori Y."/>
            <person name="Masuda Y."/>
            <person name="Senoo K."/>
        </authorList>
    </citation>
    <scope>NUCLEOTIDE SEQUENCE [LARGE SCALE GENOMIC DNA]</scope>
    <source>
        <strain evidence="3">W79</strain>
    </source>
</reference>
<evidence type="ECO:0000313" key="2">
    <source>
        <dbReference type="EMBL" id="BDU73378.1"/>
    </source>
</evidence>
<organism evidence="2 3">
    <name type="scientific">Mesoterricola silvestris</name>
    <dbReference type="NCBI Taxonomy" id="2927979"/>
    <lineage>
        <taxon>Bacteria</taxon>
        <taxon>Pseudomonadati</taxon>
        <taxon>Acidobacteriota</taxon>
        <taxon>Holophagae</taxon>
        <taxon>Holophagales</taxon>
        <taxon>Holophagaceae</taxon>
        <taxon>Mesoterricola</taxon>
    </lineage>
</organism>
<accession>A0AA48GZS1</accession>
<dbReference type="AlphaFoldDB" id="A0AA48GZS1"/>
<dbReference type="Pfam" id="PF13466">
    <property type="entry name" value="STAS_2"/>
    <property type="match status" value="1"/>
</dbReference>
<keyword evidence="3" id="KW-1185">Reference proteome</keyword>
<dbReference type="PROSITE" id="PS50801">
    <property type="entry name" value="STAS"/>
    <property type="match status" value="1"/>
</dbReference>
<name>A0AA48GZS1_9BACT</name>
<dbReference type="Proteomes" id="UP001238179">
    <property type="component" value="Chromosome"/>
</dbReference>
<proteinExistence type="predicted"/>
<dbReference type="RefSeq" id="WP_316412030.1">
    <property type="nucleotide sequence ID" value="NZ_AP027080.1"/>
</dbReference>
<gene>
    <name evidence="2" type="ORF">METEAL_25520</name>
</gene>
<feature type="domain" description="STAS" evidence="1">
    <location>
        <begin position="20"/>
        <end position="104"/>
    </location>
</feature>
<evidence type="ECO:0000313" key="3">
    <source>
        <dbReference type="Proteomes" id="UP001238179"/>
    </source>
</evidence>
<dbReference type="KEGG" id="msil:METEAL_25520"/>